<reference evidence="2 3" key="1">
    <citation type="journal article" date="2018" name="G3 (Bethesda)">
        <title>Phylogenetic and Phylogenomic Definition of Rhizopus Species.</title>
        <authorList>
            <person name="Gryganskyi A.P."/>
            <person name="Golan J."/>
            <person name="Dolatabadi S."/>
            <person name="Mondo S."/>
            <person name="Robb S."/>
            <person name="Idnurm A."/>
            <person name="Muszewska A."/>
            <person name="Steczkiewicz K."/>
            <person name="Masonjones S."/>
            <person name="Liao H.L."/>
            <person name="Gajdeczka M.T."/>
            <person name="Anike F."/>
            <person name="Vuek A."/>
            <person name="Anishchenko I.M."/>
            <person name="Voigt K."/>
            <person name="de Hoog G.S."/>
            <person name="Smith M.E."/>
            <person name="Heitman J."/>
            <person name="Vilgalys R."/>
            <person name="Stajich J.E."/>
        </authorList>
    </citation>
    <scope>NUCLEOTIDE SEQUENCE [LARGE SCALE GENOMIC DNA]</scope>
    <source>
        <strain evidence="2 3">CBS 357.93</strain>
    </source>
</reference>
<accession>A0A367JWD9</accession>
<evidence type="ECO:0000313" key="3">
    <source>
        <dbReference type="Proteomes" id="UP000252139"/>
    </source>
</evidence>
<feature type="region of interest" description="Disordered" evidence="1">
    <location>
        <begin position="154"/>
        <end position="189"/>
    </location>
</feature>
<evidence type="ECO:0000313" key="2">
    <source>
        <dbReference type="EMBL" id="RCH94179.1"/>
    </source>
</evidence>
<proteinExistence type="predicted"/>
<feature type="region of interest" description="Disordered" evidence="1">
    <location>
        <begin position="1"/>
        <end position="26"/>
    </location>
</feature>
<evidence type="ECO:0000256" key="1">
    <source>
        <dbReference type="SAM" id="MobiDB-lite"/>
    </source>
</evidence>
<dbReference type="OrthoDB" id="10349005at2759"/>
<dbReference type="AlphaFoldDB" id="A0A367JWD9"/>
<protein>
    <submittedName>
        <fullName evidence="2">Uncharacterized protein</fullName>
    </submittedName>
</protein>
<dbReference type="EMBL" id="PJQL01000608">
    <property type="protein sequence ID" value="RCH94179.1"/>
    <property type="molecule type" value="Genomic_DNA"/>
</dbReference>
<keyword evidence="3" id="KW-1185">Reference proteome</keyword>
<name>A0A367JWD9_RHIAZ</name>
<organism evidence="2 3">
    <name type="scientific">Rhizopus azygosporus</name>
    <name type="common">Rhizopus microsporus var. azygosporus</name>
    <dbReference type="NCBI Taxonomy" id="86630"/>
    <lineage>
        <taxon>Eukaryota</taxon>
        <taxon>Fungi</taxon>
        <taxon>Fungi incertae sedis</taxon>
        <taxon>Mucoromycota</taxon>
        <taxon>Mucoromycotina</taxon>
        <taxon>Mucoromycetes</taxon>
        <taxon>Mucorales</taxon>
        <taxon>Mucorineae</taxon>
        <taxon>Rhizopodaceae</taxon>
        <taxon>Rhizopus</taxon>
    </lineage>
</organism>
<feature type="compositionally biased region" description="Basic and acidic residues" evidence="1">
    <location>
        <begin position="12"/>
        <end position="26"/>
    </location>
</feature>
<gene>
    <name evidence="2" type="ORF">CU097_013237</name>
</gene>
<dbReference type="STRING" id="86630.A0A367JWD9"/>
<dbReference type="Proteomes" id="UP000252139">
    <property type="component" value="Unassembled WGS sequence"/>
</dbReference>
<comment type="caution">
    <text evidence="2">The sequence shown here is derived from an EMBL/GenBank/DDBJ whole genome shotgun (WGS) entry which is preliminary data.</text>
</comment>
<sequence>MNFDVSGDEALQAEKEDKQALQKDDERKTIGKIPDAIMSLEKYGVPFALVEVSGPHNQSNHHHFVSDKVKLAKQLKASLKKIRRMIEHGDEGLYEYIKLFWYSSTPKQDVLLQPVPAKSRHLCLRRSPFFRPCSPFWIYIKLWTRTRKESMESEVEDYFNSDSGGDSSGESDDSRDTMHASPKRQKTRK</sequence>